<name>A0ABU8LNT1_9MICO</name>
<dbReference type="Gene3D" id="3.40.50.300">
    <property type="entry name" value="P-loop containing nucleotide triphosphate hydrolases"/>
    <property type="match status" value="1"/>
</dbReference>
<keyword evidence="2" id="KW-1185">Reference proteome</keyword>
<proteinExistence type="predicted"/>
<evidence type="ECO:0000313" key="1">
    <source>
        <dbReference type="EMBL" id="MEJ1092990.1"/>
    </source>
</evidence>
<evidence type="ECO:0008006" key="3">
    <source>
        <dbReference type="Google" id="ProtNLM"/>
    </source>
</evidence>
<comment type="caution">
    <text evidence="1">The sequence shown here is derived from an EMBL/GenBank/DDBJ whole genome shotgun (WGS) entry which is preliminary data.</text>
</comment>
<organism evidence="1 2">
    <name type="scientific">Microbacterium istanbulense</name>
    <dbReference type="NCBI Taxonomy" id="3122049"/>
    <lineage>
        <taxon>Bacteria</taxon>
        <taxon>Bacillati</taxon>
        <taxon>Actinomycetota</taxon>
        <taxon>Actinomycetes</taxon>
        <taxon>Micrococcales</taxon>
        <taxon>Microbacteriaceae</taxon>
        <taxon>Microbacterium</taxon>
    </lineage>
</organism>
<gene>
    <name evidence="1" type="ORF">WDU93_14980</name>
</gene>
<dbReference type="RefSeq" id="WP_337322044.1">
    <property type="nucleotide sequence ID" value="NZ_JBBDGN010000022.1"/>
</dbReference>
<reference evidence="1 2" key="1">
    <citation type="submission" date="2024-02" db="EMBL/GenBank/DDBJ databases">
        <authorList>
            <person name="Saticioglu I.B."/>
        </authorList>
    </citation>
    <scope>NUCLEOTIDE SEQUENCE [LARGE SCALE GENOMIC DNA]</scope>
    <source>
        <strain evidence="1 2">Mu-43</strain>
    </source>
</reference>
<evidence type="ECO:0000313" key="2">
    <source>
        <dbReference type="Proteomes" id="UP001366085"/>
    </source>
</evidence>
<dbReference type="InterPro" id="IPR027417">
    <property type="entry name" value="P-loop_NTPase"/>
</dbReference>
<accession>A0ABU8LNT1</accession>
<protein>
    <recommendedName>
        <fullName evidence="3">Uridine kinase</fullName>
    </recommendedName>
</protein>
<dbReference type="Proteomes" id="UP001366085">
    <property type="component" value="Unassembled WGS sequence"/>
</dbReference>
<dbReference type="EMBL" id="JBBDGN010000022">
    <property type="protein sequence ID" value="MEJ1092990.1"/>
    <property type="molecule type" value="Genomic_DNA"/>
</dbReference>
<sequence>MTTAEPVTIFDSLVGEITQHYHRGRVLVAIDGADGQATHGFAESLAAAMRSRSWYVLRLGMTPGAASDIPVATLPHPDKYRADEDYSHLRAIVAKFRESKLAVDPSVPEVPADAMLIVDGRFLLRPELRGIWHFGVWLEGDMHLRDESLEAQVQYTRDSAPRAAADAIFDVTNAASPARVWADTC</sequence>